<dbReference type="InterPro" id="IPR036736">
    <property type="entry name" value="ACP-like_sf"/>
</dbReference>
<dbReference type="InterPro" id="IPR020845">
    <property type="entry name" value="AMP-binding_CS"/>
</dbReference>
<dbReference type="InterPro" id="IPR009081">
    <property type="entry name" value="PP-bd_ACP"/>
</dbReference>
<dbReference type="RefSeq" id="WP_338688882.1">
    <property type="nucleotide sequence ID" value="NZ_AP024702.1"/>
</dbReference>
<dbReference type="Pfam" id="PF13193">
    <property type="entry name" value="AMP-binding_C"/>
    <property type="match status" value="1"/>
</dbReference>
<dbReference type="SUPFAM" id="SSF47336">
    <property type="entry name" value="ACP-like"/>
    <property type="match status" value="1"/>
</dbReference>
<evidence type="ECO:0000313" key="2">
    <source>
        <dbReference type="EMBL" id="BCX46943.1"/>
    </source>
</evidence>
<dbReference type="InterPro" id="IPR045851">
    <property type="entry name" value="AMP-bd_C_sf"/>
</dbReference>
<dbReference type="Pfam" id="PF00975">
    <property type="entry name" value="Thioesterase"/>
    <property type="match status" value="1"/>
</dbReference>
<name>A0ABN6H4X2_9BACT</name>
<dbReference type="Pfam" id="PF00501">
    <property type="entry name" value="AMP-binding"/>
    <property type="match status" value="1"/>
</dbReference>
<dbReference type="InterPro" id="IPR029058">
    <property type="entry name" value="AB_hydrolase_fold"/>
</dbReference>
<dbReference type="PROSITE" id="PS00455">
    <property type="entry name" value="AMP_BINDING"/>
    <property type="match status" value="1"/>
</dbReference>
<evidence type="ECO:0000259" key="1">
    <source>
        <dbReference type="PROSITE" id="PS50075"/>
    </source>
</evidence>
<keyword evidence="3" id="KW-1185">Reference proteome</keyword>
<accession>A0ABN6H4X2</accession>
<organism evidence="2 3">
    <name type="scientific">Haloferula helveola</name>
    <dbReference type="NCBI Taxonomy" id="490095"/>
    <lineage>
        <taxon>Bacteria</taxon>
        <taxon>Pseudomonadati</taxon>
        <taxon>Verrucomicrobiota</taxon>
        <taxon>Verrucomicrobiia</taxon>
        <taxon>Verrucomicrobiales</taxon>
        <taxon>Verrucomicrobiaceae</taxon>
        <taxon>Haloferula</taxon>
    </lineage>
</organism>
<dbReference type="Gene3D" id="3.40.50.1820">
    <property type="entry name" value="alpha/beta hydrolase"/>
    <property type="match status" value="1"/>
</dbReference>
<dbReference type="SUPFAM" id="SSF56801">
    <property type="entry name" value="Acetyl-CoA synthetase-like"/>
    <property type="match status" value="1"/>
</dbReference>
<dbReference type="PROSITE" id="PS50075">
    <property type="entry name" value="CARRIER"/>
    <property type="match status" value="1"/>
</dbReference>
<dbReference type="PANTHER" id="PTHR45527:SF1">
    <property type="entry name" value="FATTY ACID SYNTHASE"/>
    <property type="match status" value="1"/>
</dbReference>
<dbReference type="SUPFAM" id="SSF53474">
    <property type="entry name" value="alpha/beta-Hydrolases"/>
    <property type="match status" value="1"/>
</dbReference>
<dbReference type="Gene3D" id="3.30.300.30">
    <property type="match status" value="1"/>
</dbReference>
<dbReference type="Gene3D" id="3.40.50.12780">
    <property type="entry name" value="N-terminal domain of ligase-like"/>
    <property type="match status" value="1"/>
</dbReference>
<dbReference type="EMBL" id="AP024702">
    <property type="protein sequence ID" value="BCX46943.1"/>
    <property type="molecule type" value="Genomic_DNA"/>
</dbReference>
<reference evidence="2 3" key="1">
    <citation type="submission" date="2021-06" db="EMBL/GenBank/DDBJ databases">
        <title>Complete genome of Haloferula helveola possessing various polysaccharide degrading enzymes.</title>
        <authorList>
            <person name="Takami H."/>
            <person name="Huang C."/>
            <person name="Hamasaki K."/>
        </authorList>
    </citation>
    <scope>NUCLEOTIDE SEQUENCE [LARGE SCALE GENOMIC DNA]</scope>
    <source>
        <strain evidence="2 3">CN-1</strain>
    </source>
</reference>
<protein>
    <submittedName>
        <fullName evidence="2">Long-chain -fatty-acid--coaligase/synthetase</fullName>
    </submittedName>
</protein>
<dbReference type="PANTHER" id="PTHR45527">
    <property type="entry name" value="NONRIBOSOMAL PEPTIDE SYNTHETASE"/>
    <property type="match status" value="1"/>
</dbReference>
<proteinExistence type="predicted"/>
<gene>
    <name evidence="2" type="ORF">HAHE_08510</name>
</gene>
<sequence length="888" mass="98154">MDEPADTRDGILEIWKQFFPDHPVDAASHFFELGGDSLAAINLCLAVERKTGGLVPIGTIYKAPVLRDFSEMVSGFSSETKRHIVTPLRTDGSRLPLFAIAPAVGGVFHYHDFARHLDADRPCFCLEPRISADGGHDYSSVGEIAEWAIKSIKSIQAEGPYHLCGYSFGGTVAWEIAKQLRAEGSTIALLLSFDSMAIGNGFAPIRLENEFLDKLPPHLKRYAHFRDTYKRHSSRFHFGRVLPLLASEIGDRFVDAWKALKKRQAARNGPEDAAVIAVRIQEDLSREYDYGNYDGRLILLRAKTQLAYWRHLDYELGWTHRPLGGLEIIDVPGCHRTLMHGEPAQEVARQTSRILNDLPEQQEVLEEFEDLPASAAGLRSPLDRFREVVASCGERPAMLEDGGGTSYRELDRISDTLAARLLDVLDSEAEGVAVHMTTGPLMCAAFLAVLKTGRYYVPLEPDQPTERTGSVLNNSKASLLISDGPLPTELKKWVDTAGPPVLRITREDLRETLVPRGVQIESSTPAVILYTSGSTGVPKGVLHTHRSVADIGRRRGTAIGLKGSDRYLSIYSGAFMGFLNGFYASIQFGSCFCFYPLRTFGIDVLASWLNANRITVFHSVTSVYRRFVNSLSDTSVLGTIRCVVPGGEPSRMSDVDAFKIHFRKGTVYYSNLGSSEAGSIAFDPIDHDTELNGEIPVGKPFEHLGVTIRDEAGNLCPDGHEGEICLGAGDVFSGYWQDPGKTAEAFSGSSDGSRFFRSGDFGVLLEDGRLVNRGRKDHQIKINGYRIEIPEVESALVGLDEVEEAAVVARIDPAARDDLRLYAFYKLHKAHTDTGKETIRELLLKHLPTPMIPNYLFEVSELPVNPTGKVDRKRLREVPQDEIPAHFG</sequence>
<dbReference type="InterPro" id="IPR001031">
    <property type="entry name" value="Thioesterase"/>
</dbReference>
<evidence type="ECO:0000313" key="3">
    <source>
        <dbReference type="Proteomes" id="UP001374893"/>
    </source>
</evidence>
<dbReference type="InterPro" id="IPR000873">
    <property type="entry name" value="AMP-dep_synth/lig_dom"/>
</dbReference>
<feature type="domain" description="Carrier" evidence="1">
    <location>
        <begin position="2"/>
        <end position="77"/>
    </location>
</feature>
<dbReference type="Gene3D" id="1.10.1200.10">
    <property type="entry name" value="ACP-like"/>
    <property type="match status" value="1"/>
</dbReference>
<dbReference type="InterPro" id="IPR025110">
    <property type="entry name" value="AMP-bd_C"/>
</dbReference>
<dbReference type="Pfam" id="PF00550">
    <property type="entry name" value="PP-binding"/>
    <property type="match status" value="1"/>
</dbReference>
<dbReference type="Proteomes" id="UP001374893">
    <property type="component" value="Chromosome"/>
</dbReference>
<dbReference type="InterPro" id="IPR042099">
    <property type="entry name" value="ANL_N_sf"/>
</dbReference>